<dbReference type="AlphaFoldDB" id="A0A9J5YLJ5"/>
<name>A0A9J5YLJ5_SOLCO</name>
<organism evidence="1 2">
    <name type="scientific">Solanum commersonii</name>
    <name type="common">Commerson's wild potato</name>
    <name type="synonym">Commerson's nightshade</name>
    <dbReference type="NCBI Taxonomy" id="4109"/>
    <lineage>
        <taxon>Eukaryota</taxon>
        <taxon>Viridiplantae</taxon>
        <taxon>Streptophyta</taxon>
        <taxon>Embryophyta</taxon>
        <taxon>Tracheophyta</taxon>
        <taxon>Spermatophyta</taxon>
        <taxon>Magnoliopsida</taxon>
        <taxon>eudicotyledons</taxon>
        <taxon>Gunneridae</taxon>
        <taxon>Pentapetalae</taxon>
        <taxon>asterids</taxon>
        <taxon>lamiids</taxon>
        <taxon>Solanales</taxon>
        <taxon>Solanaceae</taxon>
        <taxon>Solanoideae</taxon>
        <taxon>Solaneae</taxon>
        <taxon>Solanum</taxon>
    </lineage>
</organism>
<accession>A0A9J5YLJ5</accession>
<dbReference type="EMBL" id="JACXVP010000006">
    <property type="protein sequence ID" value="KAG5599814.1"/>
    <property type="molecule type" value="Genomic_DNA"/>
</dbReference>
<gene>
    <name evidence="1" type="ORF">H5410_031184</name>
</gene>
<dbReference type="Proteomes" id="UP000824120">
    <property type="component" value="Chromosome 6"/>
</dbReference>
<proteinExistence type="predicted"/>
<evidence type="ECO:0000313" key="1">
    <source>
        <dbReference type="EMBL" id="KAG5599814.1"/>
    </source>
</evidence>
<sequence length="74" mass="8884">MFQGLKSLIIKDKIKIEARKLYDLYNFGRIIEIVRKEENFRWKCIDNIDDMLENYLGLTSNGKNGFDEFFNQET</sequence>
<reference evidence="1 2" key="1">
    <citation type="submission" date="2020-09" db="EMBL/GenBank/DDBJ databases">
        <title>De no assembly of potato wild relative species, Solanum commersonii.</title>
        <authorList>
            <person name="Cho K."/>
        </authorList>
    </citation>
    <scope>NUCLEOTIDE SEQUENCE [LARGE SCALE GENOMIC DNA]</scope>
    <source>
        <strain evidence="1">LZ3.2</strain>
        <tissue evidence="1">Leaf</tissue>
    </source>
</reference>
<evidence type="ECO:0000313" key="2">
    <source>
        <dbReference type="Proteomes" id="UP000824120"/>
    </source>
</evidence>
<comment type="caution">
    <text evidence="1">The sequence shown here is derived from an EMBL/GenBank/DDBJ whole genome shotgun (WGS) entry which is preliminary data.</text>
</comment>
<keyword evidence="2" id="KW-1185">Reference proteome</keyword>
<protein>
    <submittedName>
        <fullName evidence="1">Uncharacterized protein</fullName>
    </submittedName>
</protein>